<dbReference type="EMBL" id="CZPZ01000033">
    <property type="protein sequence ID" value="CUS38908.1"/>
    <property type="molecule type" value="Genomic_DNA"/>
</dbReference>
<dbReference type="SMART" id="SM00947">
    <property type="entry name" value="Pro_CA"/>
    <property type="match status" value="1"/>
</dbReference>
<dbReference type="Gene3D" id="3.40.1050.10">
    <property type="entry name" value="Carbonic anhydrase"/>
    <property type="match status" value="1"/>
</dbReference>
<evidence type="ECO:0000256" key="7">
    <source>
        <dbReference type="SAM" id="Phobius"/>
    </source>
</evidence>
<feature type="transmembrane region" description="Helical" evidence="7">
    <location>
        <begin position="171"/>
        <end position="189"/>
    </location>
</feature>
<sequence>MAAMSAGNLLADIKSGLVVFLVALPLCLGIALASDAPLVSGLLAGIIGGIVVGLLSGSQLSVSGPAAGLTTIVAAQILSLGSFSVFLLAVILAGLIQISLGLAKAGFIAAFFPSSVIKGLLAAIGVILILKQIPHVVGHDPDPEGEMAFSQPDLETTFSELIKIFDAFQPGASVIGLASIALLVLWSRWKPLKESIFPAPLAVVLFGVGMSFWFEQLGDPWLIRSSHLVQVPVADNMGELLGLLPLPDYTQWTNPAVYTAGLTIAIVASLETLLNLQAVDRLDPQQRTSPPSRELVAQGVGNVASGLVGGLPVTSVIIRSSVNVNAGGKTKLATIVHGTLLLISVPLIPTWLNVIPLSSLAAILLMTGIKLASPAVVKQMWNEGRYQFIPFAATVTAIVFTDLLIGIAIGMVVAIGFILNSNMRRPVHRFVERHLGGDVVHIELANQVSFLNRAALSTVLNEVPRNGHVLLDARNTDYIDPDVLDLIRDFKEQTGPAHGVEVSLVGFRDEYDFEDEIQYVDYSTRELQDAITPHQVLQILKDGNERVRRGRRLTRDFNRQVRATADRQHPLAVALSCIDSRTPVESIFDLGMGDIFSIRIAGNITSRKVLASAEYGCAVAGAKLIVVIGHTRCGAVSAAVKFFSSRQTAAEATGCQHLDSIVSAIQRSTEGLAEQMGEPSSPAMLEIVNAVAKDNVLRVVKEMRNHSRTLDCLVRERRIAIVGAMYDVTTGDIEFLAEEGLDEIALPKTARSHPASHRMT</sequence>
<dbReference type="InterPro" id="IPR011547">
    <property type="entry name" value="SLC26A/SulP_dom"/>
</dbReference>
<comment type="cofactor">
    <cofactor evidence="6">
        <name>Zn(2+)</name>
        <dbReference type="ChEBI" id="CHEBI:29105"/>
    </cofactor>
    <text evidence="6">Binds 1 zinc ion per subunit.</text>
</comment>
<keyword evidence="6" id="KW-0862">Zinc</keyword>
<feature type="transmembrane region" description="Helical" evidence="7">
    <location>
        <begin position="296"/>
        <end position="318"/>
    </location>
</feature>
<dbReference type="GO" id="GO:0016020">
    <property type="term" value="C:membrane"/>
    <property type="evidence" value="ECO:0007669"/>
    <property type="project" value="UniProtKB-SubCell"/>
</dbReference>
<evidence type="ECO:0000256" key="3">
    <source>
        <dbReference type="ARBA" id="ARBA00022692"/>
    </source>
</evidence>
<protein>
    <submittedName>
        <fullName evidence="9">Sulfate permease-like transporter, MFS superfamily</fullName>
    </submittedName>
</protein>
<feature type="transmembrane region" description="Helical" evidence="7">
    <location>
        <begin position="74"/>
        <end position="100"/>
    </location>
</feature>
<feature type="domain" description="STAS" evidence="8">
    <location>
        <begin position="438"/>
        <end position="547"/>
    </location>
</feature>
<gene>
    <name evidence="9" type="ORF">COMA2_60048</name>
</gene>
<evidence type="ECO:0000313" key="10">
    <source>
        <dbReference type="Proteomes" id="UP000198736"/>
    </source>
</evidence>
<feature type="binding site" evidence="6">
    <location>
        <position position="579"/>
    </location>
    <ligand>
        <name>Zn(2+)</name>
        <dbReference type="ChEBI" id="CHEBI:29105"/>
    </ligand>
</feature>
<evidence type="ECO:0000259" key="8">
    <source>
        <dbReference type="PROSITE" id="PS50801"/>
    </source>
</evidence>
<dbReference type="InterPro" id="IPR002645">
    <property type="entry name" value="STAS_dom"/>
</dbReference>
<dbReference type="PROSITE" id="PS50801">
    <property type="entry name" value="STAS"/>
    <property type="match status" value="1"/>
</dbReference>
<feature type="transmembrane region" description="Helical" evidence="7">
    <location>
        <begin position="43"/>
        <end position="62"/>
    </location>
</feature>
<dbReference type="Pfam" id="PF00916">
    <property type="entry name" value="Sulfate_transp"/>
    <property type="match status" value="1"/>
</dbReference>
<dbReference type="InterPro" id="IPR036874">
    <property type="entry name" value="Carbonic_anhydrase_sf"/>
</dbReference>
<keyword evidence="10" id="KW-1185">Reference proteome</keyword>
<accession>A0A0S4LN04</accession>
<evidence type="ECO:0000256" key="4">
    <source>
        <dbReference type="ARBA" id="ARBA00022989"/>
    </source>
</evidence>
<dbReference type="Proteomes" id="UP000198736">
    <property type="component" value="Unassembled WGS sequence"/>
</dbReference>
<evidence type="ECO:0000313" key="9">
    <source>
        <dbReference type="EMBL" id="CUS38908.1"/>
    </source>
</evidence>
<dbReference type="OrthoDB" id="9769739at2"/>
<comment type="subcellular location">
    <subcellularLocation>
        <location evidence="1">Membrane</location>
        <topology evidence="1">Multi-pass membrane protein</topology>
    </subcellularLocation>
</comment>
<feature type="transmembrane region" description="Helical" evidence="7">
    <location>
        <begin position="256"/>
        <end position="276"/>
    </location>
</feature>
<keyword evidence="6" id="KW-0479">Metal-binding</keyword>
<feature type="transmembrane region" description="Helical" evidence="7">
    <location>
        <begin position="389"/>
        <end position="419"/>
    </location>
</feature>
<name>A0A0S4LN04_9BACT</name>
<feature type="transmembrane region" description="Helical" evidence="7">
    <location>
        <begin position="195"/>
        <end position="214"/>
    </location>
</feature>
<dbReference type="RefSeq" id="WP_090901010.1">
    <property type="nucleotide sequence ID" value="NZ_CZPZ01000033.1"/>
</dbReference>
<dbReference type="InterPro" id="IPR001902">
    <property type="entry name" value="SLC26A/SulP_fam"/>
</dbReference>
<evidence type="ECO:0000256" key="1">
    <source>
        <dbReference type="ARBA" id="ARBA00004141"/>
    </source>
</evidence>
<feature type="transmembrane region" description="Helical" evidence="7">
    <location>
        <begin position="354"/>
        <end position="377"/>
    </location>
</feature>
<keyword evidence="4 7" id="KW-1133">Transmembrane helix</keyword>
<organism evidence="9 10">
    <name type="scientific">Candidatus Nitrospira nitrificans</name>
    <dbReference type="NCBI Taxonomy" id="1742973"/>
    <lineage>
        <taxon>Bacteria</taxon>
        <taxon>Pseudomonadati</taxon>
        <taxon>Nitrospirota</taxon>
        <taxon>Nitrospiria</taxon>
        <taxon>Nitrospirales</taxon>
        <taxon>Nitrospiraceae</taxon>
        <taxon>Nitrospira</taxon>
    </lineage>
</organism>
<reference evidence="10" key="1">
    <citation type="submission" date="2015-10" db="EMBL/GenBank/DDBJ databases">
        <authorList>
            <person name="Luecker S."/>
            <person name="Luecker S."/>
        </authorList>
    </citation>
    <scope>NUCLEOTIDE SEQUENCE [LARGE SCALE GENOMIC DNA]</scope>
</reference>
<dbReference type="InterPro" id="IPR001765">
    <property type="entry name" value="Carbonic_anhydrase"/>
</dbReference>
<proteinExistence type="inferred from homology"/>
<dbReference type="PANTHER" id="PTHR11814">
    <property type="entry name" value="SULFATE TRANSPORTER"/>
    <property type="match status" value="1"/>
</dbReference>
<comment type="similarity">
    <text evidence="2">Belongs to the beta-class carbonic anhydrase family.</text>
</comment>
<feature type="transmembrane region" description="Helical" evidence="7">
    <location>
        <begin position="330"/>
        <end position="348"/>
    </location>
</feature>
<keyword evidence="5 7" id="KW-0472">Membrane</keyword>
<dbReference type="GO" id="GO:0055085">
    <property type="term" value="P:transmembrane transport"/>
    <property type="evidence" value="ECO:0007669"/>
    <property type="project" value="InterPro"/>
</dbReference>
<keyword evidence="3 7" id="KW-0812">Transmembrane</keyword>
<dbReference type="STRING" id="1742973.COMA2_60048"/>
<feature type="binding site" evidence="6">
    <location>
        <position position="577"/>
    </location>
    <ligand>
        <name>Zn(2+)</name>
        <dbReference type="ChEBI" id="CHEBI:29105"/>
    </ligand>
</feature>
<dbReference type="AlphaFoldDB" id="A0A0S4LN04"/>
<feature type="binding site" evidence="6">
    <location>
        <position position="633"/>
    </location>
    <ligand>
        <name>Zn(2+)</name>
        <dbReference type="ChEBI" id="CHEBI:29105"/>
    </ligand>
</feature>
<dbReference type="Pfam" id="PF00484">
    <property type="entry name" value="Pro_CA"/>
    <property type="match status" value="1"/>
</dbReference>
<feature type="binding site" evidence="6">
    <location>
        <position position="630"/>
    </location>
    <ligand>
        <name>Zn(2+)</name>
        <dbReference type="ChEBI" id="CHEBI:29105"/>
    </ligand>
</feature>
<feature type="transmembrane region" description="Helical" evidence="7">
    <location>
        <begin position="106"/>
        <end position="130"/>
    </location>
</feature>
<evidence type="ECO:0000256" key="5">
    <source>
        <dbReference type="ARBA" id="ARBA00023136"/>
    </source>
</evidence>
<evidence type="ECO:0000256" key="2">
    <source>
        <dbReference type="ARBA" id="ARBA00006217"/>
    </source>
</evidence>
<evidence type="ECO:0000256" key="6">
    <source>
        <dbReference type="PIRSR" id="PIRSR601765-1"/>
    </source>
</evidence>
<dbReference type="GO" id="GO:0008270">
    <property type="term" value="F:zinc ion binding"/>
    <property type="evidence" value="ECO:0007669"/>
    <property type="project" value="InterPro"/>
</dbReference>
<dbReference type="SUPFAM" id="SSF53056">
    <property type="entry name" value="beta-carbonic anhydrase, cab"/>
    <property type="match status" value="1"/>
</dbReference>
<dbReference type="GO" id="GO:0004089">
    <property type="term" value="F:carbonate dehydratase activity"/>
    <property type="evidence" value="ECO:0007669"/>
    <property type="project" value="InterPro"/>
</dbReference>